<dbReference type="InterPro" id="IPR002014">
    <property type="entry name" value="VHS_dom"/>
</dbReference>
<evidence type="ECO:0008006" key="9">
    <source>
        <dbReference type="Google" id="ProtNLM"/>
    </source>
</evidence>
<evidence type="ECO:0000256" key="2">
    <source>
        <dbReference type="ARBA" id="ARBA00022448"/>
    </source>
</evidence>
<feature type="compositionally biased region" description="Polar residues" evidence="4">
    <location>
        <begin position="478"/>
        <end position="489"/>
    </location>
</feature>
<dbReference type="InterPro" id="IPR008942">
    <property type="entry name" value="ENTH_VHS"/>
</dbReference>
<feature type="region of interest" description="Disordered" evidence="4">
    <location>
        <begin position="433"/>
        <end position="505"/>
    </location>
</feature>
<dbReference type="CDD" id="cd03565">
    <property type="entry name" value="VHS_Tom1_like"/>
    <property type="match status" value="1"/>
</dbReference>
<accession>A0ABN8AVP9</accession>
<keyword evidence="8" id="KW-1185">Reference proteome</keyword>
<dbReference type="InterPro" id="IPR038425">
    <property type="entry name" value="GAT_sf"/>
</dbReference>
<organism evidence="7 8">
    <name type="scientific">Chilo suppressalis</name>
    <name type="common">Asiatic rice borer moth</name>
    <dbReference type="NCBI Taxonomy" id="168631"/>
    <lineage>
        <taxon>Eukaryota</taxon>
        <taxon>Metazoa</taxon>
        <taxon>Ecdysozoa</taxon>
        <taxon>Arthropoda</taxon>
        <taxon>Hexapoda</taxon>
        <taxon>Insecta</taxon>
        <taxon>Pterygota</taxon>
        <taxon>Neoptera</taxon>
        <taxon>Endopterygota</taxon>
        <taxon>Lepidoptera</taxon>
        <taxon>Glossata</taxon>
        <taxon>Ditrysia</taxon>
        <taxon>Pyraloidea</taxon>
        <taxon>Crambidae</taxon>
        <taxon>Crambinae</taxon>
        <taxon>Chilo</taxon>
    </lineage>
</organism>
<keyword evidence="2" id="KW-0813">Transport</keyword>
<dbReference type="InterPro" id="IPR014645">
    <property type="entry name" value="TOM1"/>
</dbReference>
<evidence type="ECO:0000259" key="5">
    <source>
        <dbReference type="PROSITE" id="PS50179"/>
    </source>
</evidence>
<dbReference type="SMART" id="SM00288">
    <property type="entry name" value="VHS"/>
    <property type="match status" value="1"/>
</dbReference>
<feature type="compositionally biased region" description="Polar residues" evidence="4">
    <location>
        <begin position="439"/>
        <end position="448"/>
    </location>
</feature>
<dbReference type="Gene3D" id="1.25.40.90">
    <property type="match status" value="1"/>
</dbReference>
<feature type="compositionally biased region" description="Polar residues" evidence="4">
    <location>
        <begin position="380"/>
        <end position="389"/>
    </location>
</feature>
<protein>
    <recommendedName>
        <fullName evidence="9">VHS domain-containing protein</fullName>
    </recommendedName>
</protein>
<sequence>MSFFGVGNPFSTPVGQKIEQATDGLLPSENWALNMEICDIINSTADAPKDAIKAIRKRLTQSAGKNYTVVMYTLTVLETCVKNCGRAFHVLVCNKEFISELVKLIGPKNDPPTVVQEKVLSLIQCWADAFQNQQELQGVVQIYNELRTKGVEFPMTDLDAMAPIFTPQRSVPDGSEPTLAGSPQRAVIPPGSPTRPNNEQPPVAQVTLSESQASKLRADLGVVEGNMTVMADMLAELSTQPPAQHHALDIDLLNELADTLRAMQSRVADLVGRLAGESTLTAELLHANDALNNLLLRHSRFINNRNAATGVTPSAILGAAMGVPGTNEAQKKGDDDALIDLSDDVPDITKLSITADKSPGSSKDEFDMFAQSRNVTYENTKTGGSSYADNSEEQTTRGLAAVANQRPTQGQPLPADIDEREIDEIAAWLAQEKAASEANGAQESVTSSDFDKFLAERAAAGENLPNAPENRANLPNAPENTAQNATQQTPRHRQIKKEEDSMFAL</sequence>
<feature type="domain" description="GAT" evidence="6">
    <location>
        <begin position="211"/>
        <end position="303"/>
    </location>
</feature>
<evidence type="ECO:0000313" key="8">
    <source>
        <dbReference type="Proteomes" id="UP001153292"/>
    </source>
</evidence>
<dbReference type="Gene3D" id="1.20.58.160">
    <property type="match status" value="1"/>
</dbReference>
<dbReference type="EMBL" id="OU963905">
    <property type="protein sequence ID" value="CAH0398848.1"/>
    <property type="molecule type" value="Genomic_DNA"/>
</dbReference>
<dbReference type="Pfam" id="PF00790">
    <property type="entry name" value="VHS"/>
    <property type="match status" value="1"/>
</dbReference>
<evidence type="ECO:0000259" key="6">
    <source>
        <dbReference type="PROSITE" id="PS50909"/>
    </source>
</evidence>
<dbReference type="SUPFAM" id="SSF89009">
    <property type="entry name" value="GAT-like domain"/>
    <property type="match status" value="1"/>
</dbReference>
<gene>
    <name evidence="7" type="ORF">CHILSU_LOCUS1973</name>
</gene>
<comment type="similarity">
    <text evidence="1">Belongs to the TOM1 family.</text>
</comment>
<evidence type="ECO:0000256" key="1">
    <source>
        <dbReference type="ARBA" id="ARBA00007708"/>
    </source>
</evidence>
<dbReference type="PIRSF" id="PIRSF036948">
    <property type="entry name" value="TOM1"/>
    <property type="match status" value="1"/>
</dbReference>
<dbReference type="PANTHER" id="PTHR13856:SF137">
    <property type="entry name" value="GH05942P"/>
    <property type="match status" value="1"/>
</dbReference>
<feature type="region of interest" description="Disordered" evidence="4">
    <location>
        <begin position="380"/>
        <end position="414"/>
    </location>
</feature>
<evidence type="ECO:0000313" key="7">
    <source>
        <dbReference type="EMBL" id="CAH0398848.1"/>
    </source>
</evidence>
<name>A0ABN8AVP9_CHISP</name>
<reference evidence="7" key="1">
    <citation type="submission" date="2021-12" db="EMBL/GenBank/DDBJ databases">
        <authorList>
            <person name="King R."/>
        </authorList>
    </citation>
    <scope>NUCLEOTIDE SEQUENCE</scope>
</reference>
<proteinExistence type="inferred from homology"/>
<dbReference type="Pfam" id="PF03127">
    <property type="entry name" value="GAT"/>
    <property type="match status" value="1"/>
</dbReference>
<dbReference type="InterPro" id="IPR004152">
    <property type="entry name" value="GAT_dom"/>
</dbReference>
<dbReference type="PROSITE" id="PS50179">
    <property type="entry name" value="VHS"/>
    <property type="match status" value="1"/>
</dbReference>
<keyword evidence="3" id="KW-0653">Protein transport</keyword>
<feature type="region of interest" description="Disordered" evidence="4">
    <location>
        <begin position="168"/>
        <end position="202"/>
    </location>
</feature>
<dbReference type="PANTHER" id="PTHR13856">
    <property type="entry name" value="VHS DOMAIN CONTAINING PROTEIN FAMILY"/>
    <property type="match status" value="1"/>
</dbReference>
<dbReference type="PROSITE" id="PS50909">
    <property type="entry name" value="GAT"/>
    <property type="match status" value="1"/>
</dbReference>
<feature type="domain" description="VHS" evidence="5">
    <location>
        <begin position="21"/>
        <end position="154"/>
    </location>
</feature>
<dbReference type="SUPFAM" id="SSF48464">
    <property type="entry name" value="ENTH/VHS domain"/>
    <property type="match status" value="1"/>
</dbReference>
<dbReference type="Proteomes" id="UP001153292">
    <property type="component" value="Chromosome 12"/>
</dbReference>
<evidence type="ECO:0000256" key="3">
    <source>
        <dbReference type="ARBA" id="ARBA00022927"/>
    </source>
</evidence>
<feature type="compositionally biased region" description="Basic and acidic residues" evidence="4">
    <location>
        <begin position="496"/>
        <end position="505"/>
    </location>
</feature>
<evidence type="ECO:0000256" key="4">
    <source>
        <dbReference type="SAM" id="MobiDB-lite"/>
    </source>
</evidence>